<dbReference type="EMBL" id="BAABBQ010000001">
    <property type="protein sequence ID" value="GAA4015208.1"/>
    <property type="molecule type" value="Genomic_DNA"/>
</dbReference>
<evidence type="ECO:0000256" key="1">
    <source>
        <dbReference type="SAM" id="Phobius"/>
    </source>
</evidence>
<gene>
    <name evidence="2" type="ORF">GCM10022280_12320</name>
</gene>
<name>A0ABP7SQZ0_9SPHN</name>
<feature type="transmembrane region" description="Helical" evidence="1">
    <location>
        <begin position="34"/>
        <end position="55"/>
    </location>
</feature>
<comment type="caution">
    <text evidence="2">The sequence shown here is derived from an EMBL/GenBank/DDBJ whole genome shotgun (WGS) entry which is preliminary data.</text>
</comment>
<organism evidence="2 3">
    <name type="scientific">Sphingomonas swuensis</name>
    <dbReference type="NCBI Taxonomy" id="977800"/>
    <lineage>
        <taxon>Bacteria</taxon>
        <taxon>Pseudomonadati</taxon>
        <taxon>Pseudomonadota</taxon>
        <taxon>Alphaproteobacteria</taxon>
        <taxon>Sphingomonadales</taxon>
        <taxon>Sphingomonadaceae</taxon>
        <taxon>Sphingomonas</taxon>
    </lineage>
</organism>
<evidence type="ECO:0000313" key="2">
    <source>
        <dbReference type="EMBL" id="GAA4015208.1"/>
    </source>
</evidence>
<dbReference type="RefSeq" id="WP_344706505.1">
    <property type="nucleotide sequence ID" value="NZ_BAABBQ010000001.1"/>
</dbReference>
<sequence length="96" mass="10065">MGIWRHLLGGMLLWTAHFFAAYGIASLLPGSSLAAVLVLIVTALAFGGAMLLLAATLRRRQADEDGLRRWSSEGGAVLYGLAGVAILYQGLPALLA</sequence>
<keyword evidence="1" id="KW-1133">Transmembrane helix</keyword>
<reference evidence="3" key="1">
    <citation type="journal article" date="2019" name="Int. J. Syst. Evol. Microbiol.">
        <title>The Global Catalogue of Microorganisms (GCM) 10K type strain sequencing project: providing services to taxonomists for standard genome sequencing and annotation.</title>
        <authorList>
            <consortium name="The Broad Institute Genomics Platform"/>
            <consortium name="The Broad Institute Genome Sequencing Center for Infectious Disease"/>
            <person name="Wu L."/>
            <person name="Ma J."/>
        </authorList>
    </citation>
    <scope>NUCLEOTIDE SEQUENCE [LARGE SCALE GENOMIC DNA]</scope>
    <source>
        <strain evidence="3">JCM 17563</strain>
    </source>
</reference>
<keyword evidence="1" id="KW-0472">Membrane</keyword>
<accession>A0ABP7SQZ0</accession>
<feature type="transmembrane region" description="Helical" evidence="1">
    <location>
        <begin position="7"/>
        <end position="28"/>
    </location>
</feature>
<dbReference type="Proteomes" id="UP001500235">
    <property type="component" value="Unassembled WGS sequence"/>
</dbReference>
<keyword evidence="1" id="KW-0812">Transmembrane</keyword>
<evidence type="ECO:0000313" key="3">
    <source>
        <dbReference type="Proteomes" id="UP001500235"/>
    </source>
</evidence>
<protein>
    <submittedName>
        <fullName evidence="2">Uncharacterized protein</fullName>
    </submittedName>
</protein>
<feature type="transmembrane region" description="Helical" evidence="1">
    <location>
        <begin position="76"/>
        <end position="95"/>
    </location>
</feature>
<keyword evidence="3" id="KW-1185">Reference proteome</keyword>
<proteinExistence type="predicted"/>